<proteinExistence type="predicted"/>
<name>A0A7I8LAN5_SPIIN</name>
<protein>
    <submittedName>
        <fullName evidence="2">Uncharacterized protein</fullName>
    </submittedName>
</protein>
<dbReference type="Proteomes" id="UP000663760">
    <property type="component" value="Chromosome 13"/>
</dbReference>
<dbReference type="EMBL" id="LR746276">
    <property type="protein sequence ID" value="CAA7406832.1"/>
    <property type="molecule type" value="Genomic_DNA"/>
</dbReference>
<accession>A0A7I8LAN5</accession>
<reference evidence="2" key="1">
    <citation type="submission" date="2020-02" db="EMBL/GenBank/DDBJ databases">
        <authorList>
            <person name="Scholz U."/>
            <person name="Mascher M."/>
            <person name="Fiebig A."/>
        </authorList>
    </citation>
    <scope>NUCLEOTIDE SEQUENCE</scope>
</reference>
<keyword evidence="3" id="KW-1185">Reference proteome</keyword>
<dbReference type="AlphaFoldDB" id="A0A7I8LAN5"/>
<organism evidence="2 3">
    <name type="scientific">Spirodela intermedia</name>
    <name type="common">Intermediate duckweed</name>
    <dbReference type="NCBI Taxonomy" id="51605"/>
    <lineage>
        <taxon>Eukaryota</taxon>
        <taxon>Viridiplantae</taxon>
        <taxon>Streptophyta</taxon>
        <taxon>Embryophyta</taxon>
        <taxon>Tracheophyta</taxon>
        <taxon>Spermatophyta</taxon>
        <taxon>Magnoliopsida</taxon>
        <taxon>Liliopsida</taxon>
        <taxon>Araceae</taxon>
        <taxon>Lemnoideae</taxon>
        <taxon>Spirodela</taxon>
    </lineage>
</organism>
<evidence type="ECO:0000313" key="2">
    <source>
        <dbReference type="EMBL" id="CAA7406832.1"/>
    </source>
</evidence>
<evidence type="ECO:0000313" key="3">
    <source>
        <dbReference type="Proteomes" id="UP000663760"/>
    </source>
</evidence>
<sequence>MQLLRRISKRIFLRLHQRPFSRCFFSLYLYSRT</sequence>
<gene>
    <name evidence="1" type="ORF">SI7747_13016261</name>
    <name evidence="2" type="ORF">SI8410_13017510</name>
</gene>
<dbReference type="EMBL" id="LR743600">
    <property type="protein sequence ID" value="CAA2630615.1"/>
    <property type="molecule type" value="Genomic_DNA"/>
</dbReference>
<evidence type="ECO:0000313" key="1">
    <source>
        <dbReference type="EMBL" id="CAA2630615.1"/>
    </source>
</evidence>